<dbReference type="GO" id="GO:0017000">
    <property type="term" value="P:antibiotic biosynthetic process"/>
    <property type="evidence" value="ECO:0007669"/>
    <property type="project" value="UniProtKB-ARBA"/>
</dbReference>
<dbReference type="PROSITE" id="PS00122">
    <property type="entry name" value="CARBOXYLESTERASE_B_1"/>
    <property type="match status" value="1"/>
</dbReference>
<dbReference type="Proteomes" id="UP001147747">
    <property type="component" value="Unassembled WGS sequence"/>
</dbReference>
<dbReference type="InterPro" id="IPR019826">
    <property type="entry name" value="Carboxylesterase_B_AS"/>
</dbReference>
<evidence type="ECO:0000259" key="4">
    <source>
        <dbReference type="Pfam" id="PF00135"/>
    </source>
</evidence>
<dbReference type="EC" id="3.1.1.-" evidence="3"/>
<dbReference type="Gene3D" id="3.40.50.1820">
    <property type="entry name" value="alpha/beta hydrolase"/>
    <property type="match status" value="2"/>
</dbReference>
<comment type="caution">
    <text evidence="5">The sequence shown here is derived from an EMBL/GenBank/DDBJ whole genome shotgun (WGS) entry which is preliminary data.</text>
</comment>
<dbReference type="SUPFAM" id="SSF53474">
    <property type="entry name" value="alpha/beta-Hydrolases"/>
    <property type="match status" value="1"/>
</dbReference>
<protein>
    <recommendedName>
        <fullName evidence="3">Carboxylic ester hydrolase</fullName>
        <ecNumber evidence="3">3.1.1.-</ecNumber>
    </recommendedName>
</protein>
<reference evidence="5" key="2">
    <citation type="journal article" date="2023" name="IMA Fungus">
        <title>Comparative genomic study of the Penicillium genus elucidates a diverse pangenome and 15 lateral gene transfer events.</title>
        <authorList>
            <person name="Petersen C."/>
            <person name="Sorensen T."/>
            <person name="Nielsen M.R."/>
            <person name="Sondergaard T.E."/>
            <person name="Sorensen J.L."/>
            <person name="Fitzpatrick D.A."/>
            <person name="Frisvad J.C."/>
            <person name="Nielsen K.L."/>
        </authorList>
    </citation>
    <scope>NUCLEOTIDE SEQUENCE</scope>
    <source>
        <strain evidence="5">IBT 29677</strain>
    </source>
</reference>
<dbReference type="Pfam" id="PF00135">
    <property type="entry name" value="COesterase"/>
    <property type="match status" value="1"/>
</dbReference>
<evidence type="ECO:0000256" key="1">
    <source>
        <dbReference type="ARBA" id="ARBA00005964"/>
    </source>
</evidence>
<keyword evidence="6" id="KW-1185">Reference proteome</keyword>
<dbReference type="InterPro" id="IPR002018">
    <property type="entry name" value="CarbesteraseB"/>
</dbReference>
<proteinExistence type="inferred from homology"/>
<evidence type="ECO:0000313" key="5">
    <source>
        <dbReference type="EMBL" id="KAJ5392080.1"/>
    </source>
</evidence>
<gene>
    <name evidence="5" type="ORF">N7509_007570</name>
</gene>
<dbReference type="GeneID" id="81371187"/>
<evidence type="ECO:0000256" key="2">
    <source>
        <dbReference type="ARBA" id="ARBA00022801"/>
    </source>
</evidence>
<dbReference type="GO" id="GO:0052689">
    <property type="term" value="F:carboxylic ester hydrolase activity"/>
    <property type="evidence" value="ECO:0007669"/>
    <property type="project" value="TreeGrafter"/>
</dbReference>
<sequence length="462" mass="50580">MHTTKYTDSSRESALRVKLPIFTVQGVVSDNSSSVRVFRGVPYAEPPVGELRFRPPVTKKPVSGIVDATKYKDICPIWNQGGPSIYSEYITGDQPYPYLDQGEDCLHLNIWTPMNATYHSNLTVMIWVHGGGNTGGNAAQPFKEGTFIAQNQNVIVISLDYRLNIFGYPGYVPAFGGKNLNPGLLDIRKAVEWTYTYIKSFGGDPESMILFGQSAGGANVDYYTYAWPTDPLLKGFISESGVASSFGNFDLPGNNWTYVANHFNCTGDQDQQLSCLQEPDNQTIFSNYKDLRRRGQYAKGGYLTGNNANEGESLITPFSEANGPNQNLVYIQSDLLFNCASNSSATGDTITVGCGLTKIPFAWLGSYHSSEIPQVWGTAETWGGNKLGGPNTPEEAAFSRYIQRAWATFAKDPINGLSSLGWPKYNVNENTLVQLAYNGSTIPQFVSPMVADKNCTLPGHSA</sequence>
<name>A0A9W9VZD6_9EURO</name>
<evidence type="ECO:0000256" key="3">
    <source>
        <dbReference type="RuleBase" id="RU361235"/>
    </source>
</evidence>
<dbReference type="PANTHER" id="PTHR43918">
    <property type="entry name" value="ACETYLCHOLINESTERASE"/>
    <property type="match status" value="1"/>
</dbReference>
<dbReference type="GO" id="GO:0072330">
    <property type="term" value="P:monocarboxylic acid biosynthetic process"/>
    <property type="evidence" value="ECO:0007669"/>
    <property type="project" value="UniProtKB-ARBA"/>
</dbReference>
<feature type="domain" description="Carboxylesterase type B" evidence="4">
    <location>
        <begin position="19"/>
        <end position="294"/>
    </location>
</feature>
<keyword evidence="2 3" id="KW-0378">Hydrolase</keyword>
<evidence type="ECO:0000313" key="6">
    <source>
        <dbReference type="Proteomes" id="UP001147747"/>
    </source>
</evidence>
<comment type="similarity">
    <text evidence="1 3">Belongs to the type-B carboxylesterase/lipase family.</text>
</comment>
<dbReference type="OrthoDB" id="408631at2759"/>
<accession>A0A9W9VZD6</accession>
<dbReference type="InterPro" id="IPR050654">
    <property type="entry name" value="AChE-related_enzymes"/>
</dbReference>
<dbReference type="InterPro" id="IPR029058">
    <property type="entry name" value="AB_hydrolase_fold"/>
</dbReference>
<organism evidence="5 6">
    <name type="scientific">Penicillium cosmopolitanum</name>
    <dbReference type="NCBI Taxonomy" id="1131564"/>
    <lineage>
        <taxon>Eukaryota</taxon>
        <taxon>Fungi</taxon>
        <taxon>Dikarya</taxon>
        <taxon>Ascomycota</taxon>
        <taxon>Pezizomycotina</taxon>
        <taxon>Eurotiomycetes</taxon>
        <taxon>Eurotiomycetidae</taxon>
        <taxon>Eurotiales</taxon>
        <taxon>Aspergillaceae</taxon>
        <taxon>Penicillium</taxon>
    </lineage>
</organism>
<dbReference type="RefSeq" id="XP_056487758.1">
    <property type="nucleotide sequence ID" value="XM_056632207.1"/>
</dbReference>
<reference evidence="5" key="1">
    <citation type="submission" date="2022-12" db="EMBL/GenBank/DDBJ databases">
        <authorList>
            <person name="Petersen C."/>
        </authorList>
    </citation>
    <scope>NUCLEOTIDE SEQUENCE</scope>
    <source>
        <strain evidence="5">IBT 29677</strain>
    </source>
</reference>
<dbReference type="AlphaFoldDB" id="A0A9W9VZD6"/>
<dbReference type="EMBL" id="JAPZBU010000008">
    <property type="protein sequence ID" value="KAJ5392080.1"/>
    <property type="molecule type" value="Genomic_DNA"/>
</dbReference>
<dbReference type="PANTHER" id="PTHR43918:SF4">
    <property type="entry name" value="CARBOXYLIC ESTER HYDROLASE"/>
    <property type="match status" value="1"/>
</dbReference>